<dbReference type="Gene3D" id="2.60.210.10">
    <property type="entry name" value="Apoptosis, Tumor Necrosis Factor Receptor Associated Protein 2, Chain A"/>
    <property type="match status" value="1"/>
</dbReference>
<name>A0A660KMM6_9ROSI</name>
<organism evidence="2 3">
    <name type="scientific">Carpinus fangiana</name>
    <dbReference type="NCBI Taxonomy" id="176857"/>
    <lineage>
        <taxon>Eukaryota</taxon>
        <taxon>Viridiplantae</taxon>
        <taxon>Streptophyta</taxon>
        <taxon>Embryophyta</taxon>
        <taxon>Tracheophyta</taxon>
        <taxon>Spermatophyta</taxon>
        <taxon>Magnoliopsida</taxon>
        <taxon>eudicotyledons</taxon>
        <taxon>Gunneridae</taxon>
        <taxon>Pentapetalae</taxon>
        <taxon>rosids</taxon>
        <taxon>fabids</taxon>
        <taxon>Fagales</taxon>
        <taxon>Betulaceae</taxon>
        <taxon>Carpinus</taxon>
    </lineage>
</organism>
<dbReference type="AlphaFoldDB" id="A0A660KMM6"/>
<dbReference type="InterPro" id="IPR002083">
    <property type="entry name" value="MATH/TRAF_dom"/>
</dbReference>
<feature type="domain" description="MATH" evidence="1">
    <location>
        <begin position="54"/>
        <end position="84"/>
    </location>
</feature>
<accession>A0A660KMM6</accession>
<dbReference type="CDD" id="cd00121">
    <property type="entry name" value="MATH"/>
    <property type="match status" value="1"/>
</dbReference>
<evidence type="ECO:0000313" key="2">
    <source>
        <dbReference type="EMBL" id="KAE8037653.1"/>
    </source>
</evidence>
<dbReference type="SUPFAM" id="SSF49599">
    <property type="entry name" value="TRAF domain-like"/>
    <property type="match status" value="1"/>
</dbReference>
<evidence type="ECO:0000259" key="1">
    <source>
        <dbReference type="PROSITE" id="PS50144"/>
    </source>
</evidence>
<sequence>MTVMTPAPIDQQEDEEMLVPHSDLAENNHQPVDVVTQPETASTVENQPVEDPPSSRFTWRIDNFFRLNTKKLYSDIFSVGGYKW</sequence>
<proteinExistence type="predicted"/>
<evidence type="ECO:0000313" key="3">
    <source>
        <dbReference type="Proteomes" id="UP000327013"/>
    </source>
</evidence>
<dbReference type="EMBL" id="CM017324">
    <property type="protein sequence ID" value="KAE8037653.1"/>
    <property type="molecule type" value="Genomic_DNA"/>
</dbReference>
<dbReference type="InterPro" id="IPR008974">
    <property type="entry name" value="TRAF-like"/>
</dbReference>
<reference evidence="2 3" key="1">
    <citation type="submission" date="2019-06" db="EMBL/GenBank/DDBJ databases">
        <title>A chromosomal-level reference genome of Carpinus fangiana (Coryloideae, Betulaceae).</title>
        <authorList>
            <person name="Yang X."/>
            <person name="Wang Z."/>
            <person name="Zhang L."/>
            <person name="Hao G."/>
            <person name="Liu J."/>
            <person name="Yang Y."/>
        </authorList>
    </citation>
    <scope>NUCLEOTIDE SEQUENCE [LARGE SCALE GENOMIC DNA]</scope>
    <source>
        <strain evidence="2">Cfa_2016G</strain>
        <tissue evidence="2">Leaf</tissue>
    </source>
</reference>
<dbReference type="Proteomes" id="UP000327013">
    <property type="component" value="Chromosome 4"/>
</dbReference>
<protein>
    <recommendedName>
        <fullName evidence="1">MATH domain-containing protein</fullName>
    </recommendedName>
</protein>
<gene>
    <name evidence="2" type="ORF">FH972_010226</name>
</gene>
<keyword evidence="3" id="KW-1185">Reference proteome</keyword>
<dbReference type="OrthoDB" id="289038at2759"/>
<dbReference type="PROSITE" id="PS50144">
    <property type="entry name" value="MATH"/>
    <property type="match status" value="1"/>
</dbReference>